<sequence length="416" mass="47839">MPEERPRQTFDLGRTNKVEVEVRRRSHLDRLPEYPDFGFANETIDGLIPSCKVESWEKFIEIMRRPEHNLARGEMVYRGQRGFDWHLSSTLSRMYASGSVPSAHQTDLLDQFRLAMRGRGLDVSKLEEEEIWAFGQHHGLRTPLIDWTKSPYVALFFAFSEPDPDGMQNPSRAVFCLNMAAIRADSDMRDWIFEPTHHENARLVNQAGLFTVTPAGSDNIVSALLNNLSESEVINPDDPNDVGKYVSKIHIPNVNRHECLNTLRKMNIHHANLFPDPGGASQFCNDWLTRIIEAERIDAEEAQRAAEKTRLKKYDPAEIARQPGEEREQIVTLLRGVLTGRSLVRVGTLREWAPKISSLYYQEATRDWPNHPSTMAALKVTFRRFFLSNGIDKEMAEICARRMIGFYREKWTQAND</sequence>
<dbReference type="RefSeq" id="WP_160754043.1">
    <property type="nucleotide sequence ID" value="NZ_WTYA01000011.1"/>
</dbReference>
<dbReference type="Pfam" id="PF08867">
    <property type="entry name" value="FRG"/>
    <property type="match status" value="1"/>
</dbReference>
<reference evidence="2 3" key="1">
    <citation type="submission" date="2019-12" db="EMBL/GenBank/DDBJ databases">
        <title>Genomic-based taxomic classification of the family Erythrobacteraceae.</title>
        <authorList>
            <person name="Xu L."/>
        </authorList>
    </citation>
    <scope>NUCLEOTIDE SEQUENCE [LARGE SCALE GENOMIC DNA]</scope>
    <source>
        <strain evidence="2 3">KEMB 9005-328</strain>
    </source>
</reference>
<accession>A0A845AJZ4</accession>
<dbReference type="EMBL" id="WTYA01000011">
    <property type="protein sequence ID" value="MXP29737.1"/>
    <property type="molecule type" value="Genomic_DNA"/>
</dbReference>
<organism evidence="2 3">
    <name type="scientific">Qipengyuania algicida</name>
    <dbReference type="NCBI Taxonomy" id="1836209"/>
    <lineage>
        <taxon>Bacteria</taxon>
        <taxon>Pseudomonadati</taxon>
        <taxon>Pseudomonadota</taxon>
        <taxon>Alphaproteobacteria</taxon>
        <taxon>Sphingomonadales</taxon>
        <taxon>Erythrobacteraceae</taxon>
        <taxon>Qipengyuania</taxon>
    </lineage>
</organism>
<evidence type="ECO:0000259" key="1">
    <source>
        <dbReference type="SMART" id="SM00901"/>
    </source>
</evidence>
<name>A0A845AJZ4_9SPHN</name>
<evidence type="ECO:0000313" key="2">
    <source>
        <dbReference type="EMBL" id="MXP29737.1"/>
    </source>
</evidence>
<feature type="domain" description="FRG" evidence="1">
    <location>
        <begin position="71"/>
        <end position="175"/>
    </location>
</feature>
<dbReference type="OrthoDB" id="9816036at2"/>
<evidence type="ECO:0000313" key="3">
    <source>
        <dbReference type="Proteomes" id="UP000439780"/>
    </source>
</evidence>
<proteinExistence type="predicted"/>
<comment type="caution">
    <text evidence="2">The sequence shown here is derived from an EMBL/GenBank/DDBJ whole genome shotgun (WGS) entry which is preliminary data.</text>
</comment>
<dbReference type="Proteomes" id="UP000439780">
    <property type="component" value="Unassembled WGS sequence"/>
</dbReference>
<protein>
    <submittedName>
        <fullName evidence="2">FRG domain-containing protein</fullName>
    </submittedName>
</protein>
<keyword evidence="3" id="KW-1185">Reference proteome</keyword>
<dbReference type="InterPro" id="IPR014966">
    <property type="entry name" value="FRG-dom"/>
</dbReference>
<dbReference type="SMART" id="SM00901">
    <property type="entry name" value="FRG"/>
    <property type="match status" value="1"/>
</dbReference>
<gene>
    <name evidence="2" type="ORF">GRI58_13060</name>
</gene>
<dbReference type="AlphaFoldDB" id="A0A845AJZ4"/>